<evidence type="ECO:0000256" key="7">
    <source>
        <dbReference type="ARBA" id="ARBA00022801"/>
    </source>
</evidence>
<evidence type="ECO:0000259" key="14">
    <source>
        <dbReference type="Pfam" id="PF01930"/>
    </source>
</evidence>
<keyword evidence="10 13" id="KW-0411">Iron-sulfur</keyword>
<dbReference type="PANTHER" id="PTHR36531:SF6">
    <property type="entry name" value="DNA REPLICATION ATP-DEPENDENT HELICASE_NUCLEASE DNA2"/>
    <property type="match status" value="1"/>
</dbReference>
<keyword evidence="8 13" id="KW-0269">Exonuclease</keyword>
<evidence type="ECO:0000256" key="12">
    <source>
        <dbReference type="ARBA" id="ARBA00023211"/>
    </source>
</evidence>
<dbReference type="RefSeq" id="WP_199262045.1">
    <property type="nucleotide sequence ID" value="NZ_CP054140.1"/>
</dbReference>
<evidence type="ECO:0000313" key="15">
    <source>
        <dbReference type="EMBL" id="QQG66167.1"/>
    </source>
</evidence>
<evidence type="ECO:0000256" key="13">
    <source>
        <dbReference type="RuleBase" id="RU365022"/>
    </source>
</evidence>
<gene>
    <name evidence="15" type="primary">cas4</name>
    <name evidence="15" type="ORF">HP555_09975</name>
</gene>
<dbReference type="Gene3D" id="3.90.320.10">
    <property type="match status" value="1"/>
</dbReference>
<comment type="cofactor">
    <cofactor evidence="13">
        <name>iron-sulfur cluster</name>
        <dbReference type="ChEBI" id="CHEBI:30408"/>
    </cofactor>
</comment>
<dbReference type="EC" id="3.1.12.1" evidence="3 13"/>
<feature type="domain" description="DUF83" evidence="14">
    <location>
        <begin position="29"/>
        <end position="207"/>
    </location>
</feature>
<keyword evidence="7 13" id="KW-0378">Hydrolase</keyword>
<dbReference type="GO" id="GO:0051607">
    <property type="term" value="P:defense response to virus"/>
    <property type="evidence" value="ECO:0007669"/>
    <property type="project" value="UniProtKB-KW"/>
</dbReference>
<evidence type="ECO:0000256" key="8">
    <source>
        <dbReference type="ARBA" id="ARBA00022839"/>
    </source>
</evidence>
<dbReference type="GO" id="GO:0051536">
    <property type="term" value="F:iron-sulfur cluster binding"/>
    <property type="evidence" value="ECO:0007669"/>
    <property type="project" value="UniProtKB-KW"/>
</dbReference>
<dbReference type="AlphaFoldDB" id="A0A7T5VE99"/>
<keyword evidence="12 13" id="KW-0464">Manganese</keyword>
<dbReference type="CDD" id="cd09637">
    <property type="entry name" value="Cas4_I-A_I-B_I-C_I-D_II-B"/>
    <property type="match status" value="1"/>
</dbReference>
<protein>
    <recommendedName>
        <fullName evidence="4 13">CRISPR-associated exonuclease Cas4</fullName>
        <ecNumber evidence="3 13">3.1.12.1</ecNumber>
    </recommendedName>
</protein>
<evidence type="ECO:0000256" key="4">
    <source>
        <dbReference type="ARBA" id="ARBA00020049"/>
    </source>
</evidence>
<evidence type="ECO:0000256" key="3">
    <source>
        <dbReference type="ARBA" id="ARBA00012768"/>
    </source>
</evidence>
<comment type="function">
    <text evidence="13">CRISPR (clustered regularly interspaced short palindromic repeat) is an adaptive immune system that provides protection against mobile genetic elements (viruses, transposable elements and conjugative plasmids). CRISPR clusters contain sequences complementary to antecedent mobile elements and target invading nucleic acids. CRISPR clusters are transcribed and processed into CRISPR RNA (crRNA).</text>
</comment>
<evidence type="ECO:0000256" key="9">
    <source>
        <dbReference type="ARBA" id="ARBA00023004"/>
    </source>
</evidence>
<keyword evidence="9 13" id="KW-0408">Iron</keyword>
<dbReference type="Proteomes" id="UP000596092">
    <property type="component" value="Chromosome"/>
</dbReference>
<dbReference type="PANTHER" id="PTHR36531">
    <property type="entry name" value="CRISPR-ASSOCIATED EXONUCLEASE CAS4"/>
    <property type="match status" value="1"/>
</dbReference>
<comment type="similarity">
    <text evidence="2 13">Belongs to the CRISPR-associated exonuclease Cas4 family.</text>
</comment>
<keyword evidence="11 13" id="KW-0051">Antiviral defense</keyword>
<comment type="cofactor">
    <cofactor evidence="1">
        <name>[4Fe-4S] cluster</name>
        <dbReference type="ChEBI" id="CHEBI:49883"/>
    </cofactor>
</comment>
<evidence type="ECO:0000313" key="16">
    <source>
        <dbReference type="Proteomes" id="UP000596092"/>
    </source>
</evidence>
<evidence type="ECO:0000256" key="5">
    <source>
        <dbReference type="ARBA" id="ARBA00022722"/>
    </source>
</evidence>
<dbReference type="NCBIfam" id="TIGR00372">
    <property type="entry name" value="cas4"/>
    <property type="match status" value="1"/>
</dbReference>
<dbReference type="InterPro" id="IPR013343">
    <property type="entry name" value="CRISPR-assoc_prot_Cas4"/>
</dbReference>
<dbReference type="InterPro" id="IPR051827">
    <property type="entry name" value="Cas4_exonuclease"/>
</dbReference>
<accession>A0A7T5VE99</accession>
<name>A0A7T5VE99_9BACT</name>
<dbReference type="InterPro" id="IPR022765">
    <property type="entry name" value="Dna2/Cas4_DUF83"/>
</dbReference>
<keyword evidence="16" id="KW-1185">Reference proteome</keyword>
<dbReference type="EMBL" id="CP054140">
    <property type="protein sequence ID" value="QQG66167.1"/>
    <property type="molecule type" value="Genomic_DNA"/>
</dbReference>
<reference evidence="15 16" key="1">
    <citation type="submission" date="2020-05" db="EMBL/GenBank/DDBJ databases">
        <title>Complete genome of Desulfobulbus oligotrophicus.</title>
        <authorList>
            <person name="Podar M."/>
        </authorList>
    </citation>
    <scope>NUCLEOTIDE SEQUENCE [LARGE SCALE GENOMIC DNA]</scope>
    <source>
        <strain evidence="15 16">Prop6</strain>
    </source>
</reference>
<evidence type="ECO:0000256" key="10">
    <source>
        <dbReference type="ARBA" id="ARBA00023014"/>
    </source>
</evidence>
<comment type="cofactor">
    <cofactor evidence="13">
        <name>Mg(2+)</name>
        <dbReference type="ChEBI" id="CHEBI:18420"/>
    </cofactor>
    <cofactor evidence="13">
        <name>Mn(2+)</name>
        <dbReference type="ChEBI" id="CHEBI:29035"/>
    </cofactor>
    <text evidence="13">Mg(2+) or Mn(2+) required for ssDNA cleavage activity.</text>
</comment>
<dbReference type="GO" id="GO:0004527">
    <property type="term" value="F:exonuclease activity"/>
    <property type="evidence" value="ECO:0007669"/>
    <property type="project" value="UniProtKB-KW"/>
</dbReference>
<organism evidence="15 16">
    <name type="scientific">Desulfobulbus oligotrophicus</name>
    <dbReference type="NCBI Taxonomy" id="1909699"/>
    <lineage>
        <taxon>Bacteria</taxon>
        <taxon>Pseudomonadati</taxon>
        <taxon>Thermodesulfobacteriota</taxon>
        <taxon>Desulfobulbia</taxon>
        <taxon>Desulfobulbales</taxon>
        <taxon>Desulfobulbaceae</taxon>
        <taxon>Desulfobulbus</taxon>
    </lineage>
</organism>
<proteinExistence type="inferred from homology"/>
<dbReference type="GO" id="GO:0046872">
    <property type="term" value="F:metal ion binding"/>
    <property type="evidence" value="ECO:0007669"/>
    <property type="project" value="UniProtKB-KW"/>
</dbReference>
<dbReference type="Pfam" id="PF01930">
    <property type="entry name" value="Cas_Cas4"/>
    <property type="match status" value="1"/>
</dbReference>
<keyword evidence="5 13" id="KW-0540">Nuclease</keyword>
<sequence length="226" mass="26187">MHESTDRHCDDHSPLEVKLYDEDDLIMISSLQHYLFCTRQCALIYLEQQWLENRFTAEGRVLHERVHTSGRESRRKLRIEYDVPIRSLQLGVAGRADIVEFHRQDNGLWQPFPVEYKRGRPKKDDTDRVQLCAQALCLEEMLECAVPEGALYYGEKKRRTSVIFDASLREKTAQTAAAVHALLTEAKTPPPHYDKRCESCSLLALCLPTVATRKQVGRYLRKMVEL</sequence>
<keyword evidence="6 13" id="KW-0479">Metal-binding</keyword>
<dbReference type="KEGG" id="dog:HP555_09975"/>
<evidence type="ECO:0000256" key="11">
    <source>
        <dbReference type="ARBA" id="ARBA00023118"/>
    </source>
</evidence>
<evidence type="ECO:0000256" key="2">
    <source>
        <dbReference type="ARBA" id="ARBA00009189"/>
    </source>
</evidence>
<evidence type="ECO:0000256" key="6">
    <source>
        <dbReference type="ARBA" id="ARBA00022723"/>
    </source>
</evidence>
<dbReference type="InterPro" id="IPR011604">
    <property type="entry name" value="PDDEXK-like_dom_sf"/>
</dbReference>
<evidence type="ECO:0000256" key="1">
    <source>
        <dbReference type="ARBA" id="ARBA00001966"/>
    </source>
</evidence>